<dbReference type="InterPro" id="IPR051709">
    <property type="entry name" value="Ub-ligase/GTPase-reg"/>
</dbReference>
<dbReference type="PROSITE" id="PS50237">
    <property type="entry name" value="HECT"/>
    <property type="match status" value="1"/>
</dbReference>
<dbReference type="InterPro" id="IPR000408">
    <property type="entry name" value="Reg_chr_condens"/>
</dbReference>
<evidence type="ECO:0000313" key="8">
    <source>
        <dbReference type="EMBL" id="SBP41256.1"/>
    </source>
</evidence>
<reference evidence="8" key="1">
    <citation type="submission" date="2016-05" db="EMBL/GenBank/DDBJ databases">
        <authorList>
            <person name="Lavstsen T."/>
            <person name="Jespersen J.S."/>
        </authorList>
    </citation>
    <scope>NUCLEOTIDE SEQUENCE</scope>
    <source>
        <tissue evidence="8">Brain</tissue>
    </source>
</reference>
<keyword evidence="3 4" id="KW-0833">Ubl conjugation pathway</keyword>
<dbReference type="PROSITE" id="PS00626">
    <property type="entry name" value="RCC1_2"/>
    <property type="match status" value="2"/>
</dbReference>
<dbReference type="InterPro" id="IPR009091">
    <property type="entry name" value="RCC1/BLIP-II"/>
</dbReference>
<dbReference type="InterPro" id="IPR035983">
    <property type="entry name" value="Hect_E3_ubiquitin_ligase"/>
</dbReference>
<dbReference type="PROSITE" id="PS50012">
    <property type="entry name" value="RCC1_3"/>
    <property type="match status" value="5"/>
</dbReference>
<dbReference type="GO" id="GO:0016567">
    <property type="term" value="P:protein ubiquitination"/>
    <property type="evidence" value="ECO:0007669"/>
    <property type="project" value="TreeGrafter"/>
</dbReference>
<dbReference type="Gene3D" id="3.30.2410.10">
    <property type="entry name" value="Hect, E3 ligase catalytic domain"/>
    <property type="match status" value="1"/>
</dbReference>
<feature type="repeat" description="RCC1" evidence="5">
    <location>
        <begin position="247"/>
        <end position="298"/>
    </location>
</feature>
<feature type="repeat" description="RCC1" evidence="5">
    <location>
        <begin position="195"/>
        <end position="246"/>
    </location>
</feature>
<keyword evidence="1" id="KW-0808">Transferase</keyword>
<feature type="domain" description="HECT" evidence="6">
    <location>
        <begin position="677"/>
        <end position="997"/>
    </location>
</feature>
<evidence type="ECO:0000313" key="7">
    <source>
        <dbReference type="EMBL" id="KAF7225085.1"/>
    </source>
</evidence>
<evidence type="ECO:0000256" key="5">
    <source>
        <dbReference type="PROSITE-ProRule" id="PRU00235"/>
    </source>
</evidence>
<evidence type="ECO:0000259" key="6">
    <source>
        <dbReference type="PROSITE" id="PS50237"/>
    </source>
</evidence>
<reference evidence="8" key="2">
    <citation type="submission" date="2016-06" db="EMBL/GenBank/DDBJ databases">
        <title>The genome of a short-lived fish provides insights into sex chromosome evolution and the genetic control of aging.</title>
        <authorList>
            <person name="Reichwald K."/>
            <person name="Felder M."/>
            <person name="Petzold A."/>
            <person name="Koch P."/>
            <person name="Groth M."/>
            <person name="Platzer M."/>
        </authorList>
    </citation>
    <scope>NUCLEOTIDE SEQUENCE</scope>
    <source>
        <tissue evidence="8">Brain</tissue>
    </source>
</reference>
<evidence type="ECO:0000256" key="1">
    <source>
        <dbReference type="ARBA" id="ARBA00022679"/>
    </source>
</evidence>
<dbReference type="Gene3D" id="2.130.10.30">
    <property type="entry name" value="Regulator of chromosome condensation 1/beta-lactamase-inhibitor protein II"/>
    <property type="match status" value="1"/>
</dbReference>
<dbReference type="SUPFAM" id="SSF56204">
    <property type="entry name" value="Hect, E3 ligase catalytic domain"/>
    <property type="match status" value="1"/>
</dbReference>
<evidence type="ECO:0000256" key="4">
    <source>
        <dbReference type="PROSITE-ProRule" id="PRU00104"/>
    </source>
</evidence>
<feature type="repeat" description="RCC1" evidence="5">
    <location>
        <begin position="142"/>
        <end position="194"/>
    </location>
</feature>
<dbReference type="Pfam" id="PF25390">
    <property type="entry name" value="WD40_RLD"/>
    <property type="match status" value="1"/>
</dbReference>
<dbReference type="Proteomes" id="UP000822369">
    <property type="component" value="Chromosome 4"/>
</dbReference>
<dbReference type="GO" id="GO:0061630">
    <property type="term" value="F:ubiquitin protein ligase activity"/>
    <property type="evidence" value="ECO:0007669"/>
    <property type="project" value="TreeGrafter"/>
</dbReference>
<accession>A0A1A7ZG14</accession>
<dbReference type="OMA" id="LQYMYNV"/>
<dbReference type="InterPro" id="IPR000569">
    <property type="entry name" value="HECT_dom"/>
</dbReference>
<feature type="repeat" description="RCC1" evidence="5">
    <location>
        <begin position="299"/>
        <end position="350"/>
    </location>
</feature>
<dbReference type="Gene3D" id="3.30.2160.10">
    <property type="entry name" value="Hect, E3 ligase catalytic domain"/>
    <property type="match status" value="1"/>
</dbReference>
<dbReference type="InterPro" id="IPR058923">
    <property type="entry name" value="RCC1-like_dom"/>
</dbReference>
<name>A0A1A7ZG14_NOTFU</name>
<dbReference type="GO" id="GO:0005737">
    <property type="term" value="C:cytoplasm"/>
    <property type="evidence" value="ECO:0007669"/>
    <property type="project" value="TreeGrafter"/>
</dbReference>
<dbReference type="KEGG" id="nfu:107389223"/>
<dbReference type="AlphaFoldDB" id="A0A1A7ZG14"/>
<dbReference type="PRINTS" id="PR00633">
    <property type="entry name" value="RCCNDNSATION"/>
</dbReference>
<dbReference type="Gene3D" id="3.90.1750.10">
    <property type="entry name" value="Hect, E3 ligase catalytic domains"/>
    <property type="match status" value="1"/>
</dbReference>
<gene>
    <name evidence="8" type="primary">Nfu_g_1_008156</name>
    <name evidence="7" type="ORF">G4P62_013114</name>
</gene>
<protein>
    <submittedName>
        <fullName evidence="7">E3 ubiquitin-protein ligase HERC4</fullName>
    </submittedName>
</protein>
<proteinExistence type="predicted"/>
<dbReference type="EMBL" id="HADY01002771">
    <property type="protein sequence ID" value="SBP41256.1"/>
    <property type="molecule type" value="Transcribed_RNA"/>
</dbReference>
<dbReference type="SMART" id="SM00119">
    <property type="entry name" value="HECTc"/>
    <property type="match status" value="1"/>
</dbReference>
<dbReference type="FunFam" id="3.30.2410.10:FF:000003">
    <property type="entry name" value="probable E3 ubiquitin-protein ligase HERC4 isoform X1"/>
    <property type="match status" value="1"/>
</dbReference>
<reference evidence="7" key="3">
    <citation type="submission" date="2020-03" db="EMBL/GenBank/DDBJ databases">
        <title>Intra-Species Differences in Population Size shape Life History and Genome Evolution.</title>
        <authorList>
            <person name="Willemsen D."/>
            <person name="Cui R."/>
            <person name="Valenzano D.R."/>
        </authorList>
    </citation>
    <scope>NUCLEOTIDE SEQUENCE</scope>
    <source>
        <strain evidence="7">GRZ</strain>
        <tissue evidence="7">Whole</tissue>
    </source>
</reference>
<evidence type="ECO:0000256" key="3">
    <source>
        <dbReference type="ARBA" id="ARBA00022786"/>
    </source>
</evidence>
<dbReference type="GO" id="GO:0006511">
    <property type="term" value="P:ubiquitin-dependent protein catabolic process"/>
    <property type="evidence" value="ECO:0007669"/>
    <property type="project" value="TreeGrafter"/>
</dbReference>
<organism evidence="8">
    <name type="scientific">Nothobranchius furzeri</name>
    <name type="common">Turquoise killifish</name>
    <dbReference type="NCBI Taxonomy" id="105023"/>
    <lineage>
        <taxon>Eukaryota</taxon>
        <taxon>Metazoa</taxon>
        <taxon>Chordata</taxon>
        <taxon>Craniata</taxon>
        <taxon>Vertebrata</taxon>
        <taxon>Euteleostomi</taxon>
        <taxon>Actinopterygii</taxon>
        <taxon>Neopterygii</taxon>
        <taxon>Teleostei</taxon>
        <taxon>Neoteleostei</taxon>
        <taxon>Acanthomorphata</taxon>
        <taxon>Ovalentaria</taxon>
        <taxon>Atherinomorphae</taxon>
        <taxon>Cyprinodontiformes</taxon>
        <taxon>Nothobranchiidae</taxon>
        <taxon>Nothobranchius</taxon>
    </lineage>
</organism>
<sequence length="1005" mass="114373">MFSWGEDCGRGCWLKGDSNPASCTAEDGVHHVNISYQITDLSAGRNLLAFAKKNGNAFIMRTDERKCGRVRGKQKFVKCKERIEAVSCGDDVVMFLSEQGSVFHVDTTRLPYTPRTLEAFSNMAVAQISCGSQHSVALSKDGQVYTWGLDSWGQLGLGKRNSGAGSPQHLRSLSSIPVVRVSAGGEQSFVLSVSGGVFGWGRNDRGQLGLGDTEDRNTPTCVQSLHLKKTCDVSCGKDHTVILTKHGAVFTFGSGRYGQLGHNSFQNELRPRLVAELLGTKVIRVACGRNHSVVLTDSYKVYSFGCGEFGQLGHGEESHPSVPLPVLLPQDAKIRNIFAGENCSFATCSCDEDDHRLSKTTPNGLEGMIDKWTSDCDSKSWKKIKQEIHQTFSSASCLNKSCLEREKHFQTSSKYHGLSLKMARLTFKKLVKKDRVWEEAEPAVLRLLPLLDKNPVGVESLRIYILLNELLHVIQKHRSPQSTTLAEAVATAVTGLSKRSLEVLGGWWSSLSPSSMRRFVSVWKQTLAVILSYEIVPRNAGVRNLLLVLQYMYNVNSRISESQRLPDSDFSFSIDTFFLHEDLQLWRSRLNRDFLRVEPLILCQFPVVMDLQAKKMVFDMNAGLTKHEELLEWTFTTVFNALWDCEFHLSDVPQPLVLKLRRLLVLEDTFEQLTAVNLRDYRKPLLVYFDENIETDVNLSLKDFFHEVFHEMVSPESEMFMFNDSQTLAWFSSKAPQEDQRFYLFGVLCGLALYNQVIVYLPFPLVLFKKLLGVAPSLEDLAEFDPSVGKNLSYILHDYTDDDLEDLYMYFSINWDGMEVVLDLENPEKQVTNQNKKEFVDAYVNHAFNTSVGNVFKEFTRGFFHVCDRDLVRLFRPRELQEILVGKDFHDWERLKRNTVYEGEYHADHPNIQMFWEVFDALTENQKKAFLWFVSGFEQVPVLGLDNIKMTIKVKHTENLSNDQFYPESHTCFSHLELPLYSTREIMQSKLTEALSNNRIINTLV</sequence>
<dbReference type="SUPFAM" id="SSF50985">
    <property type="entry name" value="RCC1/BLIP-II"/>
    <property type="match status" value="1"/>
</dbReference>
<feature type="repeat" description="RCC1" evidence="5">
    <location>
        <begin position="89"/>
        <end position="141"/>
    </location>
</feature>
<dbReference type="EMBL" id="JAAVVJ010000004">
    <property type="protein sequence ID" value="KAF7225085.1"/>
    <property type="molecule type" value="Genomic_DNA"/>
</dbReference>
<feature type="active site" description="Glycyl thioester intermediate" evidence="4">
    <location>
        <position position="972"/>
    </location>
</feature>
<keyword evidence="2" id="KW-0677">Repeat</keyword>
<evidence type="ECO:0000256" key="2">
    <source>
        <dbReference type="ARBA" id="ARBA00022737"/>
    </source>
</evidence>
<dbReference type="PANTHER" id="PTHR45622:SF73">
    <property type="entry name" value="E3 UBIQUITIN-PROTEIN LIGASE HERC4-LIKE ISOFORM X1-RELATED"/>
    <property type="match status" value="1"/>
</dbReference>
<dbReference type="Pfam" id="PF00632">
    <property type="entry name" value="HECT"/>
    <property type="match status" value="1"/>
</dbReference>
<dbReference type="PANTHER" id="PTHR45622">
    <property type="entry name" value="UBIQUITIN-PROTEIN LIGASE E3A-RELATED"/>
    <property type="match status" value="1"/>
</dbReference>